<gene>
    <name evidence="1" type="ORF">PSYICH_LOCUS2346</name>
</gene>
<reference evidence="1" key="1">
    <citation type="submission" date="2022-01" db="EMBL/GenBank/DDBJ databases">
        <authorList>
            <person name="King R."/>
        </authorList>
    </citation>
    <scope>NUCLEOTIDE SEQUENCE</scope>
</reference>
<dbReference type="EMBL" id="OV651823">
    <property type="protein sequence ID" value="CAH1101400.1"/>
    <property type="molecule type" value="Genomic_DNA"/>
</dbReference>
<dbReference type="PANTHER" id="PTHR33395:SF22">
    <property type="entry name" value="REVERSE TRANSCRIPTASE DOMAIN-CONTAINING PROTEIN"/>
    <property type="match status" value="1"/>
</dbReference>
<protein>
    <recommendedName>
        <fullName evidence="3">Reverse transcriptase</fullName>
    </recommendedName>
</protein>
<accession>A0A9P0CKY6</accession>
<keyword evidence="2" id="KW-1185">Reference proteome</keyword>
<organism evidence="1 2">
    <name type="scientific">Psylliodes chrysocephalus</name>
    <dbReference type="NCBI Taxonomy" id="3402493"/>
    <lineage>
        <taxon>Eukaryota</taxon>
        <taxon>Metazoa</taxon>
        <taxon>Ecdysozoa</taxon>
        <taxon>Arthropoda</taxon>
        <taxon>Hexapoda</taxon>
        <taxon>Insecta</taxon>
        <taxon>Pterygota</taxon>
        <taxon>Neoptera</taxon>
        <taxon>Endopterygota</taxon>
        <taxon>Coleoptera</taxon>
        <taxon>Polyphaga</taxon>
        <taxon>Cucujiformia</taxon>
        <taxon>Chrysomeloidea</taxon>
        <taxon>Chrysomelidae</taxon>
        <taxon>Galerucinae</taxon>
        <taxon>Alticini</taxon>
        <taxon>Psylliodes</taxon>
    </lineage>
</organism>
<dbReference type="Proteomes" id="UP001153636">
    <property type="component" value="Chromosome 11"/>
</dbReference>
<name>A0A9P0CKY6_9CUCU</name>
<dbReference type="PANTHER" id="PTHR33395">
    <property type="entry name" value="TRANSCRIPTASE, PUTATIVE-RELATED-RELATED"/>
    <property type="match status" value="1"/>
</dbReference>
<dbReference type="OrthoDB" id="6819250at2759"/>
<sequence length="85" mass="9827">MLKSNSSPGLHGISSFLLKSCTDTLCYPISRIMTSYFNFYILPSIWKTASVTVRFKKDNKLDPNNYRPISLRLIAYKVMESIMIR</sequence>
<proteinExistence type="predicted"/>
<evidence type="ECO:0008006" key="3">
    <source>
        <dbReference type="Google" id="ProtNLM"/>
    </source>
</evidence>
<evidence type="ECO:0000313" key="2">
    <source>
        <dbReference type="Proteomes" id="UP001153636"/>
    </source>
</evidence>
<evidence type="ECO:0000313" key="1">
    <source>
        <dbReference type="EMBL" id="CAH1101400.1"/>
    </source>
</evidence>
<dbReference type="AlphaFoldDB" id="A0A9P0CKY6"/>